<sequence>MALNWVRSLIVQCFCRRPNSFLKDKGSGYYGESQDDLYDSDGFWDEKVFVNNMGPEIASSFETIPQIVLIESNPAFEDDSESLTNSCVKKFLTVPETRIPSYSVSSTVTMCVNYLYADLYDTYIKLQSYALLNNCTLLSSFVNIVLSSVSPTALRSGAVRKQ</sequence>
<proteinExistence type="predicted"/>
<name>A0A6J8DH74_MYTCO</name>
<organism evidence="1 2">
    <name type="scientific">Mytilus coruscus</name>
    <name type="common">Sea mussel</name>
    <dbReference type="NCBI Taxonomy" id="42192"/>
    <lineage>
        <taxon>Eukaryota</taxon>
        <taxon>Metazoa</taxon>
        <taxon>Spiralia</taxon>
        <taxon>Lophotrochozoa</taxon>
        <taxon>Mollusca</taxon>
        <taxon>Bivalvia</taxon>
        <taxon>Autobranchia</taxon>
        <taxon>Pteriomorphia</taxon>
        <taxon>Mytilida</taxon>
        <taxon>Mytiloidea</taxon>
        <taxon>Mytilidae</taxon>
        <taxon>Mytilinae</taxon>
        <taxon>Mytilus</taxon>
    </lineage>
</organism>
<reference evidence="1 2" key="1">
    <citation type="submission" date="2020-06" db="EMBL/GenBank/DDBJ databases">
        <authorList>
            <person name="Li R."/>
            <person name="Bekaert M."/>
        </authorList>
    </citation>
    <scope>NUCLEOTIDE SEQUENCE [LARGE SCALE GENOMIC DNA]</scope>
    <source>
        <strain evidence="2">wild</strain>
    </source>
</reference>
<dbReference type="EMBL" id="CACVKT020007226">
    <property type="protein sequence ID" value="CAC5406454.1"/>
    <property type="molecule type" value="Genomic_DNA"/>
</dbReference>
<accession>A0A6J8DH74</accession>
<gene>
    <name evidence="1" type="ORF">MCOR_40026</name>
</gene>
<evidence type="ECO:0000313" key="1">
    <source>
        <dbReference type="EMBL" id="CAC5406454.1"/>
    </source>
</evidence>
<keyword evidence="2" id="KW-1185">Reference proteome</keyword>
<protein>
    <submittedName>
        <fullName evidence="1">Uncharacterized protein</fullName>
    </submittedName>
</protein>
<evidence type="ECO:0000313" key="2">
    <source>
        <dbReference type="Proteomes" id="UP000507470"/>
    </source>
</evidence>
<dbReference type="Proteomes" id="UP000507470">
    <property type="component" value="Unassembled WGS sequence"/>
</dbReference>
<dbReference type="AlphaFoldDB" id="A0A6J8DH74"/>